<name>A0A023DEN2_9BACL</name>
<proteinExistence type="predicted"/>
<dbReference type="Proteomes" id="UP000023561">
    <property type="component" value="Unassembled WGS sequence"/>
</dbReference>
<dbReference type="GeneID" id="301193439"/>
<dbReference type="Pfam" id="PF17302">
    <property type="entry name" value="DUF5351"/>
    <property type="match status" value="1"/>
</dbReference>
<dbReference type="InterPro" id="IPR035272">
    <property type="entry name" value="DUF5351"/>
</dbReference>
<keyword evidence="2" id="KW-1185">Reference proteome</keyword>
<gene>
    <name evidence="1" type="ORF">GCA01S_025_00240</name>
</gene>
<evidence type="ECO:0000313" key="2">
    <source>
        <dbReference type="Proteomes" id="UP000023561"/>
    </source>
</evidence>
<dbReference type="RefSeq" id="WP_017434813.1">
    <property type="nucleotide sequence ID" value="NZ_BAWO01000025.1"/>
</dbReference>
<sequence>MKHTEQTACPYCEGHGYVQLLLGGSETCYGCLGTGAVQKEQAVSKN</sequence>
<organism evidence="1 2">
    <name type="scientific">Parageobacillus caldoxylosilyticus NBRC 107762</name>
    <dbReference type="NCBI Taxonomy" id="1220594"/>
    <lineage>
        <taxon>Bacteria</taxon>
        <taxon>Bacillati</taxon>
        <taxon>Bacillota</taxon>
        <taxon>Bacilli</taxon>
        <taxon>Bacillales</taxon>
        <taxon>Anoxybacillaceae</taxon>
        <taxon>Saccharococcus</taxon>
    </lineage>
</organism>
<comment type="caution">
    <text evidence="1">The sequence shown here is derived from an EMBL/GenBank/DDBJ whole genome shotgun (WGS) entry which is preliminary data.</text>
</comment>
<evidence type="ECO:0008006" key="3">
    <source>
        <dbReference type="Google" id="ProtNLM"/>
    </source>
</evidence>
<dbReference type="EMBL" id="BAWO01000025">
    <property type="protein sequence ID" value="GAJ39735.1"/>
    <property type="molecule type" value="Genomic_DNA"/>
</dbReference>
<dbReference type="SUPFAM" id="SSF57938">
    <property type="entry name" value="DnaJ/Hsp40 cysteine-rich domain"/>
    <property type="match status" value="1"/>
</dbReference>
<accession>A0A023DEN2</accession>
<reference evidence="1 2" key="1">
    <citation type="submission" date="2014-04" db="EMBL/GenBank/DDBJ databases">
        <title>Whole genome shotgun sequence of Geobacillus caldoxylosilyticus NBRC 107762.</title>
        <authorList>
            <person name="Hosoyama A."/>
            <person name="Hosoyama Y."/>
            <person name="Katano-Makiyama Y."/>
            <person name="Tsuchikane K."/>
            <person name="Ohji S."/>
            <person name="Ichikawa N."/>
            <person name="Yamazoe A."/>
            <person name="Fujita N."/>
        </authorList>
    </citation>
    <scope>NUCLEOTIDE SEQUENCE [LARGE SCALE GENOMIC DNA]</scope>
    <source>
        <strain evidence="1 2">NBRC 107762</strain>
    </source>
</reference>
<dbReference type="AlphaFoldDB" id="A0A023DEN2"/>
<evidence type="ECO:0000313" key="1">
    <source>
        <dbReference type="EMBL" id="GAJ39735.1"/>
    </source>
</evidence>
<dbReference type="Gene3D" id="6.20.20.10">
    <property type="match status" value="1"/>
</dbReference>
<dbReference type="InterPro" id="IPR036410">
    <property type="entry name" value="HSP_DnaJ_Cys-rich_dom_sf"/>
</dbReference>
<protein>
    <recommendedName>
        <fullName evidence="3">YuiA family protein</fullName>
    </recommendedName>
</protein>